<feature type="transmembrane region" description="Helical" evidence="1">
    <location>
        <begin position="95"/>
        <end position="120"/>
    </location>
</feature>
<keyword evidence="1" id="KW-0812">Transmembrane</keyword>
<dbReference type="RefSeq" id="WP_119160838.1">
    <property type="nucleotide sequence ID" value="NZ_LR134442.1"/>
</dbReference>
<dbReference type="AlphaFoldDB" id="A0A383S488"/>
<feature type="transmembrane region" description="Helical" evidence="1">
    <location>
        <begin position="167"/>
        <end position="189"/>
    </location>
</feature>
<sequence length="243" mass="24435">MRAADETAGAGGVVGPSLVRVICAELYKLGHDRTARILTGLLLLCVCVMPLISGAFGGYLIVLLAGLIGALSTGQEHSDGLFALTLVASARRRRLLAAKIVTCALCSCVPTAVAAVVLHVTARPLRTAEGAVRSGGDARTVIAATVAALLLSVVMGCALGDLTRTGLGAAALWAGCVAVFSAGTAYGSWFDPVRAPWSLALNPAAGLTHLMVGESGARPVSGLASLAWSVALLAAAGGRSRHA</sequence>
<dbReference type="EMBL" id="RCIW01000012">
    <property type="protein sequence ID" value="RLP08876.1"/>
    <property type="molecule type" value="Genomic_DNA"/>
</dbReference>
<dbReference type="Proteomes" id="UP000263928">
    <property type="component" value="Unassembled WGS sequence"/>
</dbReference>
<gene>
    <name evidence="2" type="ORF">D7U36_08630</name>
    <name evidence="3" type="ORF">PROPAUS_0381</name>
</gene>
<organism evidence="3 4">
    <name type="scientific">Propionibacterium australiense</name>
    <dbReference type="NCBI Taxonomy" id="119981"/>
    <lineage>
        <taxon>Bacteria</taxon>
        <taxon>Bacillati</taxon>
        <taxon>Actinomycetota</taxon>
        <taxon>Actinomycetes</taxon>
        <taxon>Propionibacteriales</taxon>
        <taxon>Propionibacteriaceae</taxon>
        <taxon>Propionibacterium</taxon>
    </lineage>
</organism>
<dbReference type="EMBL" id="UNQJ01000001">
    <property type="protein sequence ID" value="SYZ32501.1"/>
    <property type="molecule type" value="Genomic_DNA"/>
</dbReference>
<evidence type="ECO:0000313" key="3">
    <source>
        <dbReference type="EMBL" id="SYZ32501.1"/>
    </source>
</evidence>
<evidence type="ECO:0000313" key="2">
    <source>
        <dbReference type="EMBL" id="RLP08876.1"/>
    </source>
</evidence>
<feature type="transmembrane region" description="Helical" evidence="1">
    <location>
        <begin position="140"/>
        <end position="160"/>
    </location>
</feature>
<reference evidence="2 5" key="3">
    <citation type="submission" date="2018-10" db="EMBL/GenBank/DDBJ databases">
        <title>Propionibacterium australiense Genome Sequencing and Assembly.</title>
        <authorList>
            <person name="Bernier A.-M."/>
            <person name="Bernard K."/>
        </authorList>
    </citation>
    <scope>NUCLEOTIDE SEQUENCE [LARGE SCALE GENOMIC DNA]</scope>
    <source>
        <strain evidence="2 5">NML98A078</strain>
    </source>
</reference>
<evidence type="ECO:0000256" key="1">
    <source>
        <dbReference type="SAM" id="Phobius"/>
    </source>
</evidence>
<keyword evidence="4" id="KW-1185">Reference proteome</keyword>
<evidence type="ECO:0000313" key="4">
    <source>
        <dbReference type="Proteomes" id="UP000263928"/>
    </source>
</evidence>
<keyword evidence="1" id="KW-0472">Membrane</keyword>
<feature type="transmembrane region" description="Helical" evidence="1">
    <location>
        <begin position="220"/>
        <end position="238"/>
    </location>
</feature>
<name>A0A383S488_9ACTN</name>
<reference evidence="3" key="2">
    <citation type="submission" date="2018-08" db="EMBL/GenBank/DDBJ databases">
        <authorList>
            <person name="Ferrada E.E."/>
            <person name="Latorre B.A."/>
        </authorList>
    </citation>
    <scope>NUCLEOTIDE SEQUENCE [LARGE SCALE GENOMIC DNA]</scope>
    <source>
        <strain evidence="3">Propionibacterium_australiense1</strain>
    </source>
</reference>
<keyword evidence="1" id="KW-1133">Transmembrane helix</keyword>
<reference evidence="4" key="1">
    <citation type="submission" date="2018-08" db="EMBL/GenBank/DDBJ databases">
        <authorList>
            <person name="Hornung B."/>
        </authorList>
    </citation>
    <scope>NUCLEOTIDE SEQUENCE [LARGE SCALE GENOMIC DNA]</scope>
</reference>
<accession>A0A383S488</accession>
<proteinExistence type="predicted"/>
<evidence type="ECO:0000313" key="5">
    <source>
        <dbReference type="Proteomes" id="UP000279336"/>
    </source>
</evidence>
<dbReference type="Proteomes" id="UP000279336">
    <property type="component" value="Unassembled WGS sequence"/>
</dbReference>
<protein>
    <submittedName>
        <fullName evidence="3">Uncharacterized protein</fullName>
    </submittedName>
</protein>
<feature type="transmembrane region" description="Helical" evidence="1">
    <location>
        <begin position="58"/>
        <end position="74"/>
    </location>
</feature>